<evidence type="ECO:0000256" key="1">
    <source>
        <dbReference type="SAM" id="MobiDB-lite"/>
    </source>
</evidence>
<keyword evidence="3" id="KW-1185">Reference proteome</keyword>
<comment type="caution">
    <text evidence="2">The sequence shown here is derived from an EMBL/GenBank/DDBJ whole genome shotgun (WGS) entry which is preliminary data.</text>
</comment>
<feature type="compositionally biased region" description="Polar residues" evidence="1">
    <location>
        <begin position="158"/>
        <end position="171"/>
    </location>
</feature>
<dbReference type="EMBL" id="JAKKPZ010000005">
    <property type="protein sequence ID" value="KAI1720753.1"/>
    <property type="molecule type" value="Genomic_DNA"/>
</dbReference>
<organism evidence="2 3">
    <name type="scientific">Ditylenchus destructor</name>
    <dbReference type="NCBI Taxonomy" id="166010"/>
    <lineage>
        <taxon>Eukaryota</taxon>
        <taxon>Metazoa</taxon>
        <taxon>Ecdysozoa</taxon>
        <taxon>Nematoda</taxon>
        <taxon>Chromadorea</taxon>
        <taxon>Rhabditida</taxon>
        <taxon>Tylenchina</taxon>
        <taxon>Tylenchomorpha</taxon>
        <taxon>Sphaerularioidea</taxon>
        <taxon>Anguinidae</taxon>
        <taxon>Anguininae</taxon>
        <taxon>Ditylenchus</taxon>
    </lineage>
</organism>
<protein>
    <recommendedName>
        <fullName evidence="4">BAR domain-containing protein</fullName>
    </recommendedName>
</protein>
<gene>
    <name evidence="2" type="ORF">DdX_04999</name>
</gene>
<dbReference type="AlphaFoldDB" id="A0AAD4N7D6"/>
<name>A0AAD4N7D6_9BILA</name>
<dbReference type="InterPro" id="IPR027267">
    <property type="entry name" value="AH/BAR_dom_sf"/>
</dbReference>
<feature type="region of interest" description="Disordered" evidence="1">
    <location>
        <begin position="1"/>
        <end position="31"/>
    </location>
</feature>
<proteinExistence type="predicted"/>
<evidence type="ECO:0000313" key="3">
    <source>
        <dbReference type="Proteomes" id="UP001201812"/>
    </source>
</evidence>
<reference evidence="2" key="1">
    <citation type="submission" date="2022-01" db="EMBL/GenBank/DDBJ databases">
        <title>Genome Sequence Resource for Two Populations of Ditylenchus destructor, the Migratory Endoparasitic Phytonematode.</title>
        <authorList>
            <person name="Zhang H."/>
            <person name="Lin R."/>
            <person name="Xie B."/>
        </authorList>
    </citation>
    <scope>NUCLEOTIDE SEQUENCE</scope>
    <source>
        <strain evidence="2">BazhouSP</strain>
    </source>
</reference>
<sequence length="400" mass="44718">MNRRSNGNERIPVIAPSLESSANRRRTTSTSKLSTLFGLGSESKDTDDVSKLIAGINELALTSKMTVKSADAQRRGADALAEWARKSRNSAIHDVMQRTSQLMQIYSDKQVQFARDYEHFLKQLRKVADTERRVKDYVQELKRAQEKEQRMKKEIRKSASTSMLSKRNSGGNPFLLRQQLDKATAERESAERRLADARAEAEVLKMFQFREGMMGIADSYRNLALNCQTIFNCQREITEFVPAISTQDISRMTYEGIPYTRERVEQVRRSLEAAEAEMPMPYNAPSAVARRRSDPPRGGQPSGNGCAGMGTPPPPYTPTAPVASGEQYTPVMRNRGSGRRGELLVQPRTNPNRHSTSALLSTAALVRHNPNGQNGRIYPDLPPNPYVNIKHSPAVPLTNA</sequence>
<dbReference type="Gene3D" id="1.20.1270.60">
    <property type="entry name" value="Arfaptin homology (AH) domain/BAR domain"/>
    <property type="match status" value="1"/>
</dbReference>
<feature type="region of interest" description="Disordered" evidence="1">
    <location>
        <begin position="286"/>
        <end position="354"/>
    </location>
</feature>
<evidence type="ECO:0000313" key="2">
    <source>
        <dbReference type="EMBL" id="KAI1720753.1"/>
    </source>
</evidence>
<feature type="region of interest" description="Disordered" evidence="1">
    <location>
        <begin position="148"/>
        <end position="175"/>
    </location>
</feature>
<evidence type="ECO:0008006" key="4">
    <source>
        <dbReference type="Google" id="ProtNLM"/>
    </source>
</evidence>
<dbReference type="Proteomes" id="UP001201812">
    <property type="component" value="Unassembled WGS sequence"/>
</dbReference>
<accession>A0AAD4N7D6</accession>